<keyword evidence="1" id="KW-1133">Transmembrane helix</keyword>
<feature type="transmembrane region" description="Helical" evidence="1">
    <location>
        <begin position="38"/>
        <end position="59"/>
    </location>
</feature>
<evidence type="ECO:0000313" key="3">
    <source>
        <dbReference type="Proteomes" id="UP000024635"/>
    </source>
</evidence>
<accession>A0A016SG13</accession>
<dbReference type="EMBL" id="JARK01001569">
    <property type="protein sequence ID" value="EYB89337.1"/>
    <property type="molecule type" value="Genomic_DNA"/>
</dbReference>
<reference evidence="3" key="1">
    <citation type="journal article" date="2015" name="Nat. Genet.">
        <title>The genome and transcriptome of the zoonotic hookworm Ancylostoma ceylanicum identify infection-specific gene families.</title>
        <authorList>
            <person name="Schwarz E.M."/>
            <person name="Hu Y."/>
            <person name="Antoshechkin I."/>
            <person name="Miller M.M."/>
            <person name="Sternberg P.W."/>
            <person name="Aroian R.V."/>
        </authorList>
    </citation>
    <scope>NUCLEOTIDE SEQUENCE</scope>
    <source>
        <strain evidence="3">HY135</strain>
    </source>
</reference>
<proteinExistence type="predicted"/>
<protein>
    <submittedName>
        <fullName evidence="2">Uncharacterized protein</fullName>
    </submittedName>
</protein>
<name>A0A016SG13_9BILA</name>
<sequence length="112" mass="12507">MEITFLVAPEAADEEISSQTNQTTSCFPINSMHKAMPIAFLLLALAMFQTQAYVTFMPFMSGNHTWRGFANWTGFPNMDWSRGSGMMQNGTMHFNATGVTGSRRNVTYTCDC</sequence>
<dbReference type="Proteomes" id="UP000024635">
    <property type="component" value="Unassembled WGS sequence"/>
</dbReference>
<keyword evidence="3" id="KW-1185">Reference proteome</keyword>
<keyword evidence="1" id="KW-0472">Membrane</keyword>
<organism evidence="2 3">
    <name type="scientific">Ancylostoma ceylanicum</name>
    <dbReference type="NCBI Taxonomy" id="53326"/>
    <lineage>
        <taxon>Eukaryota</taxon>
        <taxon>Metazoa</taxon>
        <taxon>Ecdysozoa</taxon>
        <taxon>Nematoda</taxon>
        <taxon>Chromadorea</taxon>
        <taxon>Rhabditida</taxon>
        <taxon>Rhabditina</taxon>
        <taxon>Rhabditomorpha</taxon>
        <taxon>Strongyloidea</taxon>
        <taxon>Ancylostomatidae</taxon>
        <taxon>Ancylostomatinae</taxon>
        <taxon>Ancylostoma</taxon>
    </lineage>
</organism>
<comment type="caution">
    <text evidence="2">The sequence shown here is derived from an EMBL/GenBank/DDBJ whole genome shotgun (WGS) entry which is preliminary data.</text>
</comment>
<evidence type="ECO:0000256" key="1">
    <source>
        <dbReference type="SAM" id="Phobius"/>
    </source>
</evidence>
<keyword evidence="1" id="KW-0812">Transmembrane</keyword>
<gene>
    <name evidence="2" type="primary">Acey_s0233.g3106</name>
    <name evidence="2" type="ORF">Y032_0233g3106</name>
</gene>
<evidence type="ECO:0000313" key="2">
    <source>
        <dbReference type="EMBL" id="EYB89337.1"/>
    </source>
</evidence>
<dbReference type="AlphaFoldDB" id="A0A016SG13"/>